<protein>
    <submittedName>
        <fullName evidence="1">Uncharacterized protein</fullName>
    </submittedName>
</protein>
<sequence>MSYSKDSRRAALIKRYTAQAIALAGEITDQQRHFLEVGFKEGLEKEPEGILAGPRSGSIDYEWSAAAAK</sequence>
<keyword evidence="2" id="KW-1185">Reference proteome</keyword>
<dbReference type="Proteomes" id="UP000824010">
    <property type="component" value="Chromosome"/>
</dbReference>
<dbReference type="EMBL" id="CP077077">
    <property type="protein sequence ID" value="QXH59076.1"/>
    <property type="molecule type" value="Genomic_DNA"/>
</dbReference>
<evidence type="ECO:0000313" key="2">
    <source>
        <dbReference type="Proteomes" id="UP000824010"/>
    </source>
</evidence>
<organism evidence="1 2">
    <name type="scientific">Pseudomonas maumuensis</name>
    <dbReference type="NCBI Taxonomy" id="2842354"/>
    <lineage>
        <taxon>Bacteria</taxon>
        <taxon>Pseudomonadati</taxon>
        <taxon>Pseudomonadota</taxon>
        <taxon>Gammaproteobacteria</taxon>
        <taxon>Pseudomonadales</taxon>
        <taxon>Pseudomonadaceae</taxon>
        <taxon>Pseudomonas</taxon>
    </lineage>
</organism>
<proteinExistence type="predicted"/>
<accession>A0ABX8NSW5</accession>
<name>A0ABX8NSW5_9PSED</name>
<evidence type="ECO:0000313" key="1">
    <source>
        <dbReference type="EMBL" id="QXH59076.1"/>
    </source>
</evidence>
<reference evidence="1 2" key="1">
    <citation type="journal article" date="2021" name="Microorganisms">
        <title>The Ever-Expanding Pseudomonas Genus: Description of 43 New Species and Partition of the Pseudomonas putida Group.</title>
        <authorList>
            <person name="Girard L."/>
            <person name="Lood C."/>
            <person name="Hofte M."/>
            <person name="Vandamme P."/>
            <person name="Rokni-Zadeh H."/>
            <person name="van Noort V."/>
            <person name="Lavigne R."/>
            <person name="De Mot R."/>
        </authorList>
    </citation>
    <scope>NUCLEOTIDE SEQUENCE [LARGE SCALE GENOMIC DNA]</scope>
    <source>
        <strain evidence="1 2">COW77</strain>
    </source>
</reference>
<gene>
    <name evidence="1" type="ORF">KSS90_00940</name>
</gene>